<keyword evidence="1" id="KW-0812">Transmembrane</keyword>
<dbReference type="AlphaFoldDB" id="A0A085NRH1"/>
<dbReference type="EMBL" id="KL367479">
    <property type="protein sequence ID" value="KFD72067.1"/>
    <property type="molecule type" value="Genomic_DNA"/>
</dbReference>
<reference evidence="2" key="1">
    <citation type="journal article" date="2014" name="Nat. Genet.">
        <title>Genome and transcriptome of the porcine whipworm Trichuris suis.</title>
        <authorList>
            <person name="Jex A.R."/>
            <person name="Nejsum P."/>
            <person name="Schwarz E.M."/>
            <person name="Hu L."/>
            <person name="Young N.D."/>
            <person name="Hall R.S."/>
            <person name="Korhonen P.K."/>
            <person name="Liao S."/>
            <person name="Thamsborg S."/>
            <person name="Xia J."/>
            <person name="Xu P."/>
            <person name="Wang S."/>
            <person name="Scheerlinck J.P."/>
            <person name="Hofmann A."/>
            <person name="Sternberg P.W."/>
            <person name="Wang J."/>
            <person name="Gasser R.B."/>
        </authorList>
    </citation>
    <scope>NUCLEOTIDE SEQUENCE [LARGE SCALE GENOMIC DNA]</scope>
    <source>
        <strain evidence="2">DCEP-RM93F</strain>
    </source>
</reference>
<gene>
    <name evidence="2" type="ORF">M514_15769</name>
</gene>
<organism evidence="2">
    <name type="scientific">Trichuris suis</name>
    <name type="common">pig whipworm</name>
    <dbReference type="NCBI Taxonomy" id="68888"/>
    <lineage>
        <taxon>Eukaryota</taxon>
        <taxon>Metazoa</taxon>
        <taxon>Ecdysozoa</taxon>
        <taxon>Nematoda</taxon>
        <taxon>Enoplea</taxon>
        <taxon>Dorylaimia</taxon>
        <taxon>Trichinellida</taxon>
        <taxon>Trichuridae</taxon>
        <taxon>Trichuris</taxon>
    </lineage>
</organism>
<accession>A0A085NRH1</accession>
<keyword evidence="1" id="KW-1133">Transmembrane helix</keyword>
<feature type="transmembrane region" description="Helical" evidence="1">
    <location>
        <begin position="44"/>
        <end position="63"/>
    </location>
</feature>
<proteinExistence type="predicted"/>
<keyword evidence="1" id="KW-0472">Membrane</keyword>
<evidence type="ECO:0000313" key="2">
    <source>
        <dbReference type="EMBL" id="KFD72067.1"/>
    </source>
</evidence>
<dbReference type="Proteomes" id="UP000030758">
    <property type="component" value="Unassembled WGS sequence"/>
</dbReference>
<protein>
    <submittedName>
        <fullName evidence="2">Uncharacterized protein</fullName>
    </submittedName>
</protein>
<name>A0A085NRH1_9BILA</name>
<evidence type="ECO:0000256" key="1">
    <source>
        <dbReference type="SAM" id="Phobius"/>
    </source>
</evidence>
<sequence length="115" mass="13279">MLSKKFRTSTRFAVVIISTWERLLRPMVILVSLDIPRTPAVRQIVFVFFYSLFHFASLVRYWAFSPLVEIVKRALEPSATCWPPGCLRLQQLANGIFKFFIPPRSRPNLGVQLAP</sequence>